<organism evidence="2 3">
    <name type="scientific">Dendrothele bispora (strain CBS 962.96)</name>
    <dbReference type="NCBI Taxonomy" id="1314807"/>
    <lineage>
        <taxon>Eukaryota</taxon>
        <taxon>Fungi</taxon>
        <taxon>Dikarya</taxon>
        <taxon>Basidiomycota</taxon>
        <taxon>Agaricomycotina</taxon>
        <taxon>Agaricomycetes</taxon>
        <taxon>Agaricomycetidae</taxon>
        <taxon>Agaricales</taxon>
        <taxon>Agaricales incertae sedis</taxon>
        <taxon>Dendrothele</taxon>
    </lineage>
</organism>
<dbReference type="Pfam" id="PF13041">
    <property type="entry name" value="PPR_2"/>
    <property type="match status" value="1"/>
</dbReference>
<dbReference type="AlphaFoldDB" id="A0A4S8MR67"/>
<dbReference type="PROSITE" id="PS51375">
    <property type="entry name" value="PPR"/>
    <property type="match status" value="3"/>
</dbReference>
<dbReference type="NCBIfam" id="TIGR00756">
    <property type="entry name" value="PPR"/>
    <property type="match status" value="1"/>
</dbReference>
<feature type="repeat" description="PPR" evidence="1">
    <location>
        <begin position="669"/>
        <end position="703"/>
    </location>
</feature>
<evidence type="ECO:0000313" key="3">
    <source>
        <dbReference type="Proteomes" id="UP000297245"/>
    </source>
</evidence>
<name>A0A4S8MR67_DENBC</name>
<evidence type="ECO:0008006" key="4">
    <source>
        <dbReference type="Google" id="ProtNLM"/>
    </source>
</evidence>
<dbReference type="Proteomes" id="UP000297245">
    <property type="component" value="Unassembled WGS sequence"/>
</dbReference>
<dbReference type="OrthoDB" id="185373at2759"/>
<feature type="repeat" description="PPR" evidence="1">
    <location>
        <begin position="634"/>
        <end position="668"/>
    </location>
</feature>
<dbReference type="PANTHER" id="PTHR47939:SF1">
    <property type="entry name" value="OS04G0684500 PROTEIN"/>
    <property type="match status" value="1"/>
</dbReference>
<dbReference type="Pfam" id="PF01535">
    <property type="entry name" value="PPR"/>
    <property type="match status" value="1"/>
</dbReference>
<dbReference type="Gene3D" id="1.25.40.10">
    <property type="entry name" value="Tetratricopeptide repeat domain"/>
    <property type="match status" value="3"/>
</dbReference>
<dbReference type="EMBL" id="ML179052">
    <property type="protein sequence ID" value="THV04834.1"/>
    <property type="molecule type" value="Genomic_DNA"/>
</dbReference>
<reference evidence="2 3" key="1">
    <citation type="journal article" date="2019" name="Nat. Ecol. Evol.">
        <title>Megaphylogeny resolves global patterns of mushroom evolution.</title>
        <authorList>
            <person name="Varga T."/>
            <person name="Krizsan K."/>
            <person name="Foldi C."/>
            <person name="Dima B."/>
            <person name="Sanchez-Garcia M."/>
            <person name="Sanchez-Ramirez S."/>
            <person name="Szollosi G.J."/>
            <person name="Szarkandi J.G."/>
            <person name="Papp V."/>
            <person name="Albert L."/>
            <person name="Andreopoulos W."/>
            <person name="Angelini C."/>
            <person name="Antonin V."/>
            <person name="Barry K.W."/>
            <person name="Bougher N.L."/>
            <person name="Buchanan P."/>
            <person name="Buyck B."/>
            <person name="Bense V."/>
            <person name="Catcheside P."/>
            <person name="Chovatia M."/>
            <person name="Cooper J."/>
            <person name="Damon W."/>
            <person name="Desjardin D."/>
            <person name="Finy P."/>
            <person name="Geml J."/>
            <person name="Haridas S."/>
            <person name="Hughes K."/>
            <person name="Justo A."/>
            <person name="Karasinski D."/>
            <person name="Kautmanova I."/>
            <person name="Kiss B."/>
            <person name="Kocsube S."/>
            <person name="Kotiranta H."/>
            <person name="LaButti K.M."/>
            <person name="Lechner B.E."/>
            <person name="Liimatainen K."/>
            <person name="Lipzen A."/>
            <person name="Lukacs Z."/>
            <person name="Mihaltcheva S."/>
            <person name="Morgado L.N."/>
            <person name="Niskanen T."/>
            <person name="Noordeloos M.E."/>
            <person name="Ohm R.A."/>
            <person name="Ortiz-Santana B."/>
            <person name="Ovrebo C."/>
            <person name="Racz N."/>
            <person name="Riley R."/>
            <person name="Savchenko A."/>
            <person name="Shiryaev A."/>
            <person name="Soop K."/>
            <person name="Spirin V."/>
            <person name="Szebenyi C."/>
            <person name="Tomsovsky M."/>
            <person name="Tulloss R.E."/>
            <person name="Uehling J."/>
            <person name="Grigoriev I.V."/>
            <person name="Vagvolgyi C."/>
            <person name="Papp T."/>
            <person name="Martin F.M."/>
            <person name="Miettinen O."/>
            <person name="Hibbett D.S."/>
            <person name="Nagy L.G."/>
        </authorList>
    </citation>
    <scope>NUCLEOTIDE SEQUENCE [LARGE SCALE GENOMIC DNA]</scope>
    <source>
        <strain evidence="2 3">CBS 962.96</strain>
    </source>
</reference>
<evidence type="ECO:0000313" key="2">
    <source>
        <dbReference type="EMBL" id="THV04834.1"/>
    </source>
</evidence>
<gene>
    <name evidence="2" type="ORF">K435DRAFT_746110</name>
</gene>
<sequence>MLKRAGFAPSPQFEYARLLILRPLIRCLPSSALALRPRMPRSFMAQNTSVRPNGAHAPQMQNAAVPHPPSAPAQLLCSLLSKSLTPRVLVKRIRQSSLLPHLLDPTKARLLAEAIAATPGTSHHAVPTLRLAHLLGCKMKQNAYECTAHQLAHVSKWDHILAVVSVGKRHTGKTTVRLLNWRVRALVETDQYLQLHSILEEFSLYHVKPNRRTFHLLISGCMRNRDLASTQDLLRIMEEHNIPPDESTTATIAIYHRNFGTNSQVQERGMKILPTLGGITATAVLNSLVELRLGARDLTGCLDLLMLFDSKQIISIVQVVSGLVSTQDHEGRYIPSSPSCSLSISPNAETFAIFIRYFASQANLVAALHVLEGLLTTSIQPTAEIVASLVHTLFQSKQSTVAIRMVVKMCDPQTRLPETLLPPESDMTDVKLPLDVSGIKPTTRVFNALLKGILPIHGLDVFHDVISVMQANGLQPNASTVEVLIAYLRGASRIRPGTLGRLIRRMYFSPTVRPSIRHLHTLLSVILRHERFLKFGSGWDSFAAKFSRSRQAQVRVVSDSQTSQDRIESIGGLSLRKVDNRITRSIVEDLKSRGVNVDAPLTSLRLRQEAGIKLDLDGAQAVFEAILARGMQVNKYHCGALMEGYVQAGDLRSASDVLKRAIQIGIEPNVVLFTILIVGHARQGNPEDAVRVFQQMVANRIQPDIAAIDAVSSAFFAVGSYGMARNTLMSLWPYIAPFPEDFRTLRLRQLAVEFRSIQPRPKELSKQEWIALYRKLTHLILRWRASLELGKNKK</sequence>
<accession>A0A4S8MR67</accession>
<dbReference type="InterPro" id="IPR011990">
    <property type="entry name" value="TPR-like_helical_dom_sf"/>
</dbReference>
<dbReference type="InterPro" id="IPR050667">
    <property type="entry name" value="PPR-containing_protein"/>
</dbReference>
<dbReference type="PANTHER" id="PTHR47939">
    <property type="entry name" value="MEMBRANE-ASSOCIATED SALT-INDUCIBLE PROTEIN-LIKE"/>
    <property type="match status" value="1"/>
</dbReference>
<feature type="repeat" description="PPR" evidence="1">
    <location>
        <begin position="210"/>
        <end position="244"/>
    </location>
</feature>
<evidence type="ECO:0000256" key="1">
    <source>
        <dbReference type="PROSITE-ProRule" id="PRU00708"/>
    </source>
</evidence>
<keyword evidence="3" id="KW-1185">Reference proteome</keyword>
<proteinExistence type="predicted"/>
<protein>
    <recommendedName>
        <fullName evidence="4">Pentacotripeptide-repeat region of PRORP domain-containing protein</fullName>
    </recommendedName>
</protein>
<dbReference type="InterPro" id="IPR002885">
    <property type="entry name" value="PPR_rpt"/>
</dbReference>